<dbReference type="RefSeq" id="WP_167935542.1">
    <property type="nucleotide sequence ID" value="NZ_JAAVJB010000354.1"/>
</dbReference>
<dbReference type="CDD" id="cd17319">
    <property type="entry name" value="MFS_ExuT_GudP_like"/>
    <property type="match status" value="1"/>
</dbReference>
<keyword evidence="9" id="KW-1185">Reference proteome</keyword>
<dbReference type="PANTHER" id="PTHR43791:SF36">
    <property type="entry name" value="TRANSPORTER, PUTATIVE (AFU_ORTHOLOGUE AFUA_6G08340)-RELATED"/>
    <property type="match status" value="1"/>
</dbReference>
<feature type="domain" description="Major facilitator superfamily (MFS) profile" evidence="7">
    <location>
        <begin position="24"/>
        <end position="441"/>
    </location>
</feature>
<evidence type="ECO:0000256" key="1">
    <source>
        <dbReference type="ARBA" id="ARBA00004651"/>
    </source>
</evidence>
<dbReference type="EMBL" id="JAAVJB010000354">
    <property type="protein sequence ID" value="NJP69075.1"/>
    <property type="molecule type" value="Genomic_DNA"/>
</dbReference>
<feature type="transmembrane region" description="Helical" evidence="6">
    <location>
        <begin position="256"/>
        <end position="278"/>
    </location>
</feature>
<dbReference type="Proteomes" id="UP000746503">
    <property type="component" value="Unassembled WGS sequence"/>
</dbReference>
<feature type="transmembrane region" description="Helical" evidence="6">
    <location>
        <begin position="149"/>
        <end position="173"/>
    </location>
</feature>
<dbReference type="SUPFAM" id="SSF103473">
    <property type="entry name" value="MFS general substrate transporter"/>
    <property type="match status" value="1"/>
</dbReference>
<reference evidence="8 9" key="1">
    <citation type="submission" date="2020-03" db="EMBL/GenBank/DDBJ databases">
        <title>Draft genome of Streptomyces sp. ventii, isolated from the Axial Seamount in the Pacific Ocean, and resequencing of the two type strains Streptomyces lonarensis strain NCL 716 and Streptomyces bohaiensis strain 11A07.</title>
        <authorList>
            <person name="Loughran R.M."/>
            <person name="Pfannmuller K.M."/>
            <person name="Wasson B.J."/>
            <person name="Deadmond M.C."/>
            <person name="Paddock B.E."/>
            <person name="Koyack M.J."/>
            <person name="Gallegos D.A."/>
            <person name="Mitchell E.A."/>
            <person name="Ushijima B."/>
            <person name="Saw J.H."/>
            <person name="Mcphail K.L."/>
            <person name="Videau P."/>
        </authorList>
    </citation>
    <scope>NUCLEOTIDE SEQUENCE [LARGE SCALE GENOMIC DNA]</scope>
    <source>
        <strain evidence="9">5675061</strain>
    </source>
</reference>
<evidence type="ECO:0000256" key="3">
    <source>
        <dbReference type="ARBA" id="ARBA00022692"/>
    </source>
</evidence>
<keyword evidence="4 6" id="KW-1133">Transmembrane helix</keyword>
<dbReference type="Pfam" id="PF07690">
    <property type="entry name" value="MFS_1"/>
    <property type="match status" value="1"/>
</dbReference>
<evidence type="ECO:0000256" key="5">
    <source>
        <dbReference type="ARBA" id="ARBA00023136"/>
    </source>
</evidence>
<dbReference type="InterPro" id="IPR011701">
    <property type="entry name" value="MFS"/>
</dbReference>
<keyword evidence="5 6" id="KW-0472">Membrane</keyword>
<comment type="caution">
    <text evidence="8">The sequence shown here is derived from an EMBL/GenBank/DDBJ whole genome shotgun (WGS) entry which is preliminary data.</text>
</comment>
<dbReference type="Gene3D" id="1.20.1250.20">
    <property type="entry name" value="MFS general substrate transporter like domains"/>
    <property type="match status" value="2"/>
</dbReference>
<dbReference type="InterPro" id="IPR020846">
    <property type="entry name" value="MFS_dom"/>
</dbReference>
<evidence type="ECO:0000259" key="7">
    <source>
        <dbReference type="PROSITE" id="PS50850"/>
    </source>
</evidence>
<dbReference type="PANTHER" id="PTHR43791">
    <property type="entry name" value="PERMEASE-RELATED"/>
    <property type="match status" value="1"/>
</dbReference>
<keyword evidence="2" id="KW-0813">Transport</keyword>
<feature type="transmembrane region" description="Helical" evidence="6">
    <location>
        <begin position="380"/>
        <end position="403"/>
    </location>
</feature>
<feature type="transmembrane region" description="Helical" evidence="6">
    <location>
        <begin position="57"/>
        <end position="79"/>
    </location>
</feature>
<feature type="transmembrane region" description="Helical" evidence="6">
    <location>
        <begin position="415"/>
        <end position="436"/>
    </location>
</feature>
<evidence type="ECO:0000313" key="8">
    <source>
        <dbReference type="EMBL" id="NJP69075.1"/>
    </source>
</evidence>
<keyword evidence="3 6" id="KW-0812">Transmembrane</keyword>
<comment type="subcellular location">
    <subcellularLocation>
        <location evidence="1">Cell membrane</location>
        <topology evidence="1">Multi-pass membrane protein</topology>
    </subcellularLocation>
</comment>
<organism evidence="8 9">
    <name type="scientific">Streptomyces spiramenti</name>
    <dbReference type="NCBI Taxonomy" id="2720606"/>
    <lineage>
        <taxon>Bacteria</taxon>
        <taxon>Bacillati</taxon>
        <taxon>Actinomycetota</taxon>
        <taxon>Actinomycetes</taxon>
        <taxon>Kitasatosporales</taxon>
        <taxon>Streptomycetaceae</taxon>
        <taxon>Streptomyces</taxon>
    </lineage>
</organism>
<feature type="transmembrane region" description="Helical" evidence="6">
    <location>
        <begin position="185"/>
        <end position="206"/>
    </location>
</feature>
<proteinExistence type="predicted"/>
<feature type="transmembrane region" description="Helical" evidence="6">
    <location>
        <begin position="353"/>
        <end position="373"/>
    </location>
</feature>
<evidence type="ECO:0000256" key="4">
    <source>
        <dbReference type="ARBA" id="ARBA00022989"/>
    </source>
</evidence>
<evidence type="ECO:0000256" key="2">
    <source>
        <dbReference type="ARBA" id="ARBA00022448"/>
    </source>
</evidence>
<evidence type="ECO:0000313" key="9">
    <source>
        <dbReference type="Proteomes" id="UP000746503"/>
    </source>
</evidence>
<sequence length="458" mass="49618">MGAAEAQTATTVERSAIRKVSVRLVPFVALMFFVNYLDRTAISFAEPNGMGDDLALTAAQFGFASGIFFLGYIVLEVPSNMALHRFGARRWLARIMISWGVVSLLFTWVQSSEQLYALRFLLGVAEAGFFPGAILFLSQWVPSQHRAKILGLFYLAQPLTTVIGAPLAGWLISHHGLFGLEGWRVMFLFVSLPAILLGIAALFVLVDRPEDAKWLDREEKTWLTGALAAENAGKTGNSSRHHAKGDLRRALTSSRVWVLSLVYFGFVYGLYALAFFLPTIIDGFQEQFGTEFSVMDKAWITAIPYLPAAVVLFFWTRHANRIGTRTWHIAGPAVVGGITVPLALWAGSPAATVAVITVTACAIFAALPVFWTVPSRFLTGAAAAAGIALINTMGNVAGFASGYVTGWLRDLTGSYVVPLYLVGFFMLLSAVLITGISTRTQAPPAVDAPADDTPEVRS</sequence>
<gene>
    <name evidence="8" type="ORF">HCJ92_23025</name>
</gene>
<protein>
    <submittedName>
        <fullName evidence="8">MFS transporter</fullName>
    </submittedName>
</protein>
<feature type="transmembrane region" description="Helical" evidence="6">
    <location>
        <begin position="298"/>
        <end position="315"/>
    </location>
</feature>
<dbReference type="PROSITE" id="PS50850">
    <property type="entry name" value="MFS"/>
    <property type="match status" value="1"/>
</dbReference>
<accession>A0ABX1AVM6</accession>
<feature type="transmembrane region" description="Helical" evidence="6">
    <location>
        <begin position="327"/>
        <end position="347"/>
    </location>
</feature>
<feature type="transmembrane region" description="Helical" evidence="6">
    <location>
        <begin position="116"/>
        <end position="137"/>
    </location>
</feature>
<dbReference type="InterPro" id="IPR036259">
    <property type="entry name" value="MFS_trans_sf"/>
</dbReference>
<feature type="transmembrane region" description="Helical" evidence="6">
    <location>
        <begin position="91"/>
        <end position="110"/>
    </location>
</feature>
<evidence type="ECO:0000256" key="6">
    <source>
        <dbReference type="SAM" id="Phobius"/>
    </source>
</evidence>
<name>A0ABX1AVM6_9ACTN</name>
<feature type="transmembrane region" description="Helical" evidence="6">
    <location>
        <begin position="20"/>
        <end position="37"/>
    </location>
</feature>